<dbReference type="GO" id="GO:0005886">
    <property type="term" value="C:plasma membrane"/>
    <property type="evidence" value="ECO:0007669"/>
    <property type="project" value="TreeGrafter"/>
</dbReference>
<dbReference type="InterPro" id="IPR013783">
    <property type="entry name" value="Ig-like_fold"/>
</dbReference>
<evidence type="ECO:0000259" key="7">
    <source>
        <dbReference type="SMART" id="SM00409"/>
    </source>
</evidence>
<dbReference type="RefSeq" id="XP_035868795.1">
    <property type="nucleotide sequence ID" value="XM_036012902.1"/>
</dbReference>
<keyword evidence="8" id="KW-1185">Reference proteome</keyword>
<feature type="domain" description="Immunoglobulin" evidence="7">
    <location>
        <begin position="357"/>
        <end position="453"/>
    </location>
</feature>
<dbReference type="SMART" id="SM00408">
    <property type="entry name" value="IGc2"/>
    <property type="match status" value="2"/>
</dbReference>
<dbReference type="Gene3D" id="2.60.40.10">
    <property type="entry name" value="Immunoglobulins"/>
    <property type="match status" value="4"/>
</dbReference>
<keyword evidence="4" id="KW-1133">Transmembrane helix</keyword>
<evidence type="ECO:0000256" key="3">
    <source>
        <dbReference type="ARBA" id="ARBA00023319"/>
    </source>
</evidence>
<evidence type="ECO:0000256" key="2">
    <source>
        <dbReference type="ARBA" id="ARBA00023157"/>
    </source>
</evidence>
<keyword evidence="4" id="KW-0472">Membrane</keyword>
<dbReference type="PANTHER" id="PTHR11738:SF181">
    <property type="entry name" value="LEUKOCYTE IMMUNOGLOBULIN-LIKE RECEPTOR SUBFAMILY B MEMBER 4A-RELATED"/>
    <property type="match status" value="1"/>
</dbReference>
<dbReference type="FunFam" id="2.60.40.10:FF:000049">
    <property type="entry name" value="Leukocyte immunoglobulin-like receptor subfamily B member 1"/>
    <property type="match status" value="4"/>
</dbReference>
<dbReference type="InterPro" id="IPR003599">
    <property type="entry name" value="Ig_sub"/>
</dbReference>
<dbReference type="InterPro" id="IPR036179">
    <property type="entry name" value="Ig-like_dom_sf"/>
</dbReference>
<dbReference type="GO" id="GO:0002764">
    <property type="term" value="P:immune response-regulating signaling pathway"/>
    <property type="evidence" value="ECO:0007669"/>
    <property type="project" value="TreeGrafter"/>
</dbReference>
<evidence type="ECO:0000256" key="1">
    <source>
        <dbReference type="ARBA" id="ARBA00022729"/>
    </source>
</evidence>
<keyword evidence="4" id="KW-0812">Transmembrane</keyword>
<feature type="transmembrane region" description="Helical" evidence="4">
    <location>
        <begin position="472"/>
        <end position="493"/>
    </location>
</feature>
<dbReference type="Pfam" id="PF00047">
    <property type="entry name" value="ig"/>
    <property type="match status" value="2"/>
</dbReference>
<dbReference type="Proteomes" id="UP000504628">
    <property type="component" value="Chromosome 12"/>
</dbReference>
<evidence type="ECO:0000313" key="9">
    <source>
        <dbReference type="RefSeq" id="XP_035868795.1"/>
    </source>
</evidence>
<dbReference type="InterPro" id="IPR003598">
    <property type="entry name" value="Ig_sub2"/>
</dbReference>
<dbReference type="Pfam" id="PF13895">
    <property type="entry name" value="Ig_2"/>
    <property type="match status" value="1"/>
</dbReference>
<gene>
    <name evidence="9" type="primary">LOC114510695</name>
</gene>
<protein>
    <submittedName>
        <fullName evidence="9">Leukocyte immunoglobulin-like receptor subfamily A member 6</fullName>
    </submittedName>
</protein>
<dbReference type="AlphaFoldDB" id="A0A7E6CPB1"/>
<feature type="chain" id="PRO_5028885056" evidence="5">
    <location>
        <begin position="19"/>
        <end position="506"/>
    </location>
</feature>
<organism evidence="8 9">
    <name type="scientific">Phyllostomus discolor</name>
    <name type="common">pale spear-nosed bat</name>
    <dbReference type="NCBI Taxonomy" id="89673"/>
    <lineage>
        <taxon>Eukaryota</taxon>
        <taxon>Metazoa</taxon>
        <taxon>Chordata</taxon>
        <taxon>Craniata</taxon>
        <taxon>Vertebrata</taxon>
        <taxon>Euteleostomi</taxon>
        <taxon>Mammalia</taxon>
        <taxon>Eutheria</taxon>
        <taxon>Laurasiatheria</taxon>
        <taxon>Chiroptera</taxon>
        <taxon>Yangochiroptera</taxon>
        <taxon>Phyllostomidae</taxon>
        <taxon>Phyllostominae</taxon>
        <taxon>Phyllostomus</taxon>
    </lineage>
</organism>
<feature type="domain" description="Immunoglobulin subtype 2" evidence="6">
    <location>
        <begin position="261"/>
        <end position="328"/>
    </location>
</feature>
<dbReference type="OrthoDB" id="9806381at2759"/>
<feature type="domain" description="Immunoglobulin" evidence="7">
    <location>
        <begin position="255"/>
        <end position="343"/>
    </location>
</feature>
<evidence type="ECO:0000259" key="6">
    <source>
        <dbReference type="SMART" id="SM00408"/>
    </source>
</evidence>
<feature type="domain" description="Immunoglobulin subtype 2" evidence="6">
    <location>
        <begin position="363"/>
        <end position="430"/>
    </location>
</feature>
<feature type="domain" description="Immunoglobulin" evidence="7">
    <location>
        <begin position="154"/>
        <end position="244"/>
    </location>
</feature>
<dbReference type="SUPFAM" id="SSF48726">
    <property type="entry name" value="Immunoglobulin"/>
    <property type="match status" value="4"/>
</dbReference>
<feature type="domain" description="Immunoglobulin" evidence="7">
    <location>
        <begin position="59"/>
        <end position="143"/>
    </location>
</feature>
<dbReference type="InParanoid" id="A0A7E6CPB1"/>
<proteinExistence type="predicted"/>
<dbReference type="PANTHER" id="PTHR11738">
    <property type="entry name" value="MHC CLASS I NK CELL RECEPTOR"/>
    <property type="match status" value="1"/>
</dbReference>
<keyword evidence="1 5" id="KW-0732">Signal</keyword>
<evidence type="ECO:0000313" key="8">
    <source>
        <dbReference type="Proteomes" id="UP000504628"/>
    </source>
</evidence>
<evidence type="ECO:0000256" key="4">
    <source>
        <dbReference type="SAM" id="Phobius"/>
    </source>
</evidence>
<name>A0A7E6CPB1_9CHIR</name>
<feature type="signal peptide" evidence="5">
    <location>
        <begin position="1"/>
        <end position="18"/>
    </location>
</feature>
<dbReference type="InterPro" id="IPR050412">
    <property type="entry name" value="Ig-like_Receptors_ImmuneReg"/>
</dbReference>
<evidence type="ECO:0000256" key="5">
    <source>
        <dbReference type="SAM" id="SignalP"/>
    </source>
</evidence>
<keyword evidence="2" id="KW-1015">Disulfide bond</keyword>
<reference evidence="9" key="1">
    <citation type="submission" date="2025-08" db="UniProtKB">
        <authorList>
            <consortium name="RefSeq"/>
        </authorList>
    </citation>
    <scope>IDENTIFICATION</scope>
    <source>
        <tissue evidence="9">Muscle</tissue>
    </source>
</reference>
<sequence>MWVCMLCQVPWCFPCAQPSPAGGSIMTIVSATVFCLGLCLDQETYLQTETLPKPTIWAEPSPVVAQGRPVSIWCQGSKEAKGYYLHREQVLQPWRKKFPQRPRGKVKFHILLMTQDLAGRYHCRYQSQASWSVPSKPLDLVVTGMSDPPRLSALSGPIVAPGDGVTLHCGSWQGFNWFFLSNEGGNGNFKSLASQHRADGWSWALFAVGPVSPSHRWMYRCYGAFSGSPYVWSSSSNILELLISGASRKPSLSVLPGPVVAPEDTVTLQCCSDVSYDRFALSKDGEQELPQQLGWQPQFGLSQTDFSLGRVNSSHGGRYRCYGGHSLSSEWSAPSDPLDILVAALLPQNTSPTLSAQPSPTVALGENVTLRCQTGSLFDTFLLLKAGVVGPPLHIRARSHDGVFQANFPMSPATLDHGGTYRCYGSLNSAPFLLSHPSNPLELKVEGTPVTVTPSVQTPNATSGTQHPDYTVENLICIGLSALVLVVLGVLVYQEWHSRRGFSKVN</sequence>
<dbReference type="KEGG" id="pdic:114510695"/>
<dbReference type="GeneID" id="114510695"/>
<dbReference type="SMART" id="SM00409">
    <property type="entry name" value="IG"/>
    <property type="match status" value="4"/>
</dbReference>
<accession>A0A7E6CPB1</accession>
<dbReference type="InterPro" id="IPR013151">
    <property type="entry name" value="Immunoglobulin_dom"/>
</dbReference>
<keyword evidence="3" id="KW-0393">Immunoglobulin domain</keyword>